<evidence type="ECO:0000313" key="2">
    <source>
        <dbReference type="EMBL" id="RHX82032.1"/>
    </source>
</evidence>
<name>A0ABX9M8G5_9LEPT</name>
<dbReference type="SUPFAM" id="SSF56436">
    <property type="entry name" value="C-type lectin-like"/>
    <property type="match status" value="1"/>
</dbReference>
<evidence type="ECO:0000313" key="3">
    <source>
        <dbReference type="Proteomes" id="UP000285569"/>
    </source>
</evidence>
<sequence length="262" mass="26728">MFGATLNFLYNGKKIKFPLFLFLILFIQILSVSCTIWPVVTALAAPQSGSSNDNGSLVLLAILQNGTTGSSSASESTGGSVGSGCSQSSSCAIFLYNHPFAIGGNWGGISGADAKCASGASGAGAPGDPNSYKALLMAEDGSRNLTTDWVLYPNKVYKSISNSNLTVTSTDANGQFIFPVTNTITTTANGVYTGIDTSGATWVPKTGQTCLSGGVSWTSTSTVVNGSFGISNGNGSLGSALVDDAGLGFACNNTLVLYCVQR</sequence>
<comment type="caution">
    <text evidence="2">The sequence shown here is derived from an EMBL/GenBank/DDBJ whole genome shotgun (WGS) entry which is preliminary data.</text>
</comment>
<feature type="domain" description="DUF1554" evidence="1">
    <location>
        <begin position="103"/>
        <end position="232"/>
    </location>
</feature>
<dbReference type="InterPro" id="IPR016187">
    <property type="entry name" value="CTDL_fold"/>
</dbReference>
<dbReference type="Proteomes" id="UP000285569">
    <property type="component" value="Unassembled WGS sequence"/>
</dbReference>
<proteinExistence type="predicted"/>
<dbReference type="Pfam" id="PF07588">
    <property type="entry name" value="DUF1554"/>
    <property type="match status" value="1"/>
</dbReference>
<reference evidence="2 3" key="2">
    <citation type="journal article" date="2020" name="Int. J. Syst. Evol. Microbiol.">
        <title>Leptospira yasudae sp. nov. and Leptospira stimsonii sp. nov., two new species of the pathogenic group isolated from environmental sources.</title>
        <authorList>
            <person name="Casanovas-Massana A."/>
            <person name="Hamond C."/>
            <person name="Santos L.A."/>
            <person name="de Oliveira D."/>
            <person name="Hacker K.P."/>
            <person name="Balassiano I."/>
            <person name="Costa F."/>
            <person name="Medeiros M.A."/>
            <person name="Reis M.G."/>
            <person name="Ko A.I."/>
            <person name="Wunder E.A."/>
        </authorList>
    </citation>
    <scope>NUCLEOTIDE SEQUENCE [LARGE SCALE GENOMIC DNA]</scope>
    <source>
        <strain evidence="2 3">B21</strain>
    </source>
</reference>
<organism evidence="2 3">
    <name type="scientific">Leptospira yasudae</name>
    <dbReference type="NCBI Taxonomy" id="2202201"/>
    <lineage>
        <taxon>Bacteria</taxon>
        <taxon>Pseudomonadati</taxon>
        <taxon>Spirochaetota</taxon>
        <taxon>Spirochaetia</taxon>
        <taxon>Leptospirales</taxon>
        <taxon>Leptospiraceae</taxon>
        <taxon>Leptospira</taxon>
    </lineage>
</organism>
<dbReference type="Gene3D" id="3.10.100.10">
    <property type="entry name" value="Mannose-Binding Protein A, subunit A"/>
    <property type="match status" value="1"/>
</dbReference>
<protein>
    <recommendedName>
        <fullName evidence="1">DUF1554 domain-containing protein</fullName>
    </recommendedName>
</protein>
<evidence type="ECO:0000259" key="1">
    <source>
        <dbReference type="Pfam" id="PF07588"/>
    </source>
</evidence>
<dbReference type="InterPro" id="IPR016186">
    <property type="entry name" value="C-type_lectin-like/link_sf"/>
</dbReference>
<dbReference type="EMBL" id="QHCR01000001">
    <property type="protein sequence ID" value="RHX82032.1"/>
    <property type="molecule type" value="Genomic_DNA"/>
</dbReference>
<accession>A0ABX9M8G5</accession>
<dbReference type="RefSeq" id="WP_118954169.1">
    <property type="nucleotide sequence ID" value="NZ_QHCR01000001.1"/>
</dbReference>
<gene>
    <name evidence="2" type="ORF">DLM77_00755</name>
</gene>
<dbReference type="InterPro" id="IPR011448">
    <property type="entry name" value="DUF1554"/>
</dbReference>
<reference evidence="3" key="1">
    <citation type="submission" date="2018-05" db="EMBL/GenBank/DDBJ databases">
        <title>Leptospira yasudae sp. nov. and Leptospira stimsonii sp. nov., two pathogenic species of the genus Leptospira isolated from environmental sources.</title>
        <authorList>
            <person name="Casanovas-Massana A."/>
            <person name="Hamond C."/>
            <person name="Santos L.A."/>
            <person name="Hacker K.P."/>
            <person name="Balassiano I."/>
            <person name="Medeiros M.A."/>
            <person name="Reis M.G."/>
            <person name="Ko A.I."/>
            <person name="Wunder E.A."/>
        </authorList>
    </citation>
    <scope>NUCLEOTIDE SEQUENCE [LARGE SCALE GENOMIC DNA]</scope>
    <source>
        <strain evidence="3">B21</strain>
    </source>
</reference>
<keyword evidence="3" id="KW-1185">Reference proteome</keyword>